<dbReference type="EMBL" id="JBBPBM010000014">
    <property type="protein sequence ID" value="KAK8560087.1"/>
    <property type="molecule type" value="Genomic_DNA"/>
</dbReference>
<accession>A0ABR2EG40</accession>
<comment type="caution">
    <text evidence="1">The sequence shown here is derived from an EMBL/GenBank/DDBJ whole genome shotgun (WGS) entry which is preliminary data.</text>
</comment>
<keyword evidence="2" id="KW-1185">Reference proteome</keyword>
<protein>
    <submittedName>
        <fullName evidence="1">Uncharacterized protein</fullName>
    </submittedName>
</protein>
<reference evidence="1 2" key="1">
    <citation type="journal article" date="2024" name="G3 (Bethesda)">
        <title>Genome assembly of Hibiscus sabdariffa L. provides insights into metabolisms of medicinal natural products.</title>
        <authorList>
            <person name="Kim T."/>
        </authorList>
    </citation>
    <scope>NUCLEOTIDE SEQUENCE [LARGE SCALE GENOMIC DNA]</scope>
    <source>
        <strain evidence="1">TK-2024</strain>
        <tissue evidence="1">Old leaves</tissue>
    </source>
</reference>
<evidence type="ECO:0000313" key="2">
    <source>
        <dbReference type="Proteomes" id="UP001472677"/>
    </source>
</evidence>
<name>A0ABR2EG40_9ROSI</name>
<sequence length="72" mass="8468">MSDIRQLTIDIKVLARQFSFYRFTHTGRACSRTARAIVPRGLQLQYDRSWAEDAHEFVLQLAAEDRRFQDPP</sequence>
<proteinExistence type="predicted"/>
<evidence type="ECO:0000313" key="1">
    <source>
        <dbReference type="EMBL" id="KAK8560087.1"/>
    </source>
</evidence>
<organism evidence="1 2">
    <name type="scientific">Hibiscus sabdariffa</name>
    <name type="common">roselle</name>
    <dbReference type="NCBI Taxonomy" id="183260"/>
    <lineage>
        <taxon>Eukaryota</taxon>
        <taxon>Viridiplantae</taxon>
        <taxon>Streptophyta</taxon>
        <taxon>Embryophyta</taxon>
        <taxon>Tracheophyta</taxon>
        <taxon>Spermatophyta</taxon>
        <taxon>Magnoliopsida</taxon>
        <taxon>eudicotyledons</taxon>
        <taxon>Gunneridae</taxon>
        <taxon>Pentapetalae</taxon>
        <taxon>rosids</taxon>
        <taxon>malvids</taxon>
        <taxon>Malvales</taxon>
        <taxon>Malvaceae</taxon>
        <taxon>Malvoideae</taxon>
        <taxon>Hibiscus</taxon>
    </lineage>
</organism>
<dbReference type="Proteomes" id="UP001472677">
    <property type="component" value="Unassembled WGS sequence"/>
</dbReference>
<gene>
    <name evidence="1" type="ORF">V6N12_012890</name>
</gene>